<feature type="domain" description="Dynein attachment factor N-terminal" evidence="2">
    <location>
        <begin position="5"/>
        <end position="54"/>
    </location>
</feature>
<dbReference type="PANTHER" id="PTHR28572">
    <property type="entry name" value="COILED-COIL DOMAIN-CONTAINING PROTEIN 103"/>
    <property type="match status" value="1"/>
</dbReference>
<feature type="region of interest" description="Disordered" evidence="1">
    <location>
        <begin position="58"/>
        <end position="104"/>
    </location>
</feature>
<dbReference type="InterPro" id="IPR042422">
    <property type="entry name" value="CC103"/>
</dbReference>
<name>A0AAD5H277_9CHLO</name>
<dbReference type="GO" id="GO:0007368">
    <property type="term" value="P:determination of left/right symmetry"/>
    <property type="evidence" value="ECO:0007669"/>
    <property type="project" value="TreeGrafter"/>
</dbReference>
<evidence type="ECO:0000256" key="1">
    <source>
        <dbReference type="SAM" id="MobiDB-lite"/>
    </source>
</evidence>
<organism evidence="3 4">
    <name type="scientific">Chlorella ohadii</name>
    <dbReference type="NCBI Taxonomy" id="2649997"/>
    <lineage>
        <taxon>Eukaryota</taxon>
        <taxon>Viridiplantae</taxon>
        <taxon>Chlorophyta</taxon>
        <taxon>core chlorophytes</taxon>
        <taxon>Trebouxiophyceae</taxon>
        <taxon>Chlorellales</taxon>
        <taxon>Chlorellaceae</taxon>
        <taxon>Chlorella clade</taxon>
        <taxon>Chlorella</taxon>
    </lineage>
</organism>
<dbReference type="EMBL" id="JADXDR010000179">
    <property type="protein sequence ID" value="KAI7836662.1"/>
    <property type="molecule type" value="Genomic_DNA"/>
</dbReference>
<evidence type="ECO:0000313" key="3">
    <source>
        <dbReference type="EMBL" id="KAI7836662.1"/>
    </source>
</evidence>
<dbReference type="GO" id="GO:0036157">
    <property type="term" value="C:outer dynein arm"/>
    <property type="evidence" value="ECO:0007669"/>
    <property type="project" value="InterPro"/>
</dbReference>
<dbReference type="GO" id="GO:0005576">
    <property type="term" value="C:extracellular region"/>
    <property type="evidence" value="ECO:0007669"/>
    <property type="project" value="GOC"/>
</dbReference>
<dbReference type="Pfam" id="PF15867">
    <property type="entry name" value="Dynein_attach_N"/>
    <property type="match status" value="1"/>
</dbReference>
<comment type="caution">
    <text evidence="3">The sequence shown here is derived from an EMBL/GenBank/DDBJ whole genome shotgun (WGS) entry which is preliminary data.</text>
</comment>
<keyword evidence="4" id="KW-1185">Reference proteome</keyword>
<gene>
    <name evidence="3" type="ORF">COHA_009438</name>
</gene>
<reference evidence="3" key="1">
    <citation type="submission" date="2020-11" db="EMBL/GenBank/DDBJ databases">
        <title>Chlorella ohadii genome sequencing and assembly.</title>
        <authorList>
            <person name="Murik O."/>
            <person name="Treves H."/>
            <person name="Kedem I."/>
            <person name="Shotland Y."/>
            <person name="Kaplan A."/>
        </authorList>
    </citation>
    <scope>NUCLEOTIDE SEQUENCE</scope>
    <source>
        <strain evidence="3">1</strain>
    </source>
</reference>
<proteinExistence type="predicted"/>
<dbReference type="InterPro" id="IPR031733">
    <property type="entry name" value="Dynein_attach_N"/>
</dbReference>
<dbReference type="GO" id="GO:0003351">
    <property type="term" value="P:epithelial cilium movement involved in extracellular fluid movement"/>
    <property type="evidence" value="ECO:0007669"/>
    <property type="project" value="TreeGrafter"/>
</dbReference>
<dbReference type="GO" id="GO:0036159">
    <property type="term" value="P:inner dynein arm assembly"/>
    <property type="evidence" value="ECO:0007669"/>
    <property type="project" value="TreeGrafter"/>
</dbReference>
<feature type="compositionally biased region" description="Low complexity" evidence="1">
    <location>
        <begin position="84"/>
        <end position="96"/>
    </location>
</feature>
<dbReference type="Proteomes" id="UP001205105">
    <property type="component" value="Unassembled WGS sequence"/>
</dbReference>
<evidence type="ECO:0000259" key="2">
    <source>
        <dbReference type="Pfam" id="PF15867"/>
    </source>
</evidence>
<feature type="compositionally biased region" description="Low complexity" evidence="1">
    <location>
        <begin position="58"/>
        <end position="72"/>
    </location>
</feature>
<dbReference type="PANTHER" id="PTHR28572:SF1">
    <property type="entry name" value="COILED-COIL DOMAIN-CONTAINING PROTEIN 103"/>
    <property type="match status" value="1"/>
</dbReference>
<evidence type="ECO:0000313" key="4">
    <source>
        <dbReference type="Proteomes" id="UP001205105"/>
    </source>
</evidence>
<sequence>MLSQRSLARRLEERVAEDARLRAVEATKKEAVARRVDVDTFQALVSAAHLRPMRGGLRLAPGGAGGKPAAPRNFRPDGTLSDGSSAPSSSTALAAAHGSTSSDDALRSGALFVRAWRAAAPAGRAELLRRAVAAGALPRLLRLELSSRLLEELLDCLSAAVSAGTGAAADAAVSATGKSTGVGMAAACSPPAAAETAADAEPKDHELARAVLQAAEAASSFAVAEAGLSLQARQRLAGLRAALQ</sequence>
<accession>A0AAD5H277</accession>
<protein>
    <recommendedName>
        <fullName evidence="2">Dynein attachment factor N-terminal domain-containing protein</fullName>
    </recommendedName>
</protein>
<dbReference type="AlphaFoldDB" id="A0AAD5H277"/>